<name>A0A914WR71_9BILA</name>
<dbReference type="AlphaFoldDB" id="A0A914WR71"/>
<reference evidence="2" key="1">
    <citation type="submission" date="2022-11" db="UniProtKB">
        <authorList>
            <consortium name="WormBaseParasite"/>
        </authorList>
    </citation>
    <scope>IDENTIFICATION</scope>
</reference>
<keyword evidence="1" id="KW-1185">Reference proteome</keyword>
<organism evidence="1 2">
    <name type="scientific">Plectus sambesii</name>
    <dbReference type="NCBI Taxonomy" id="2011161"/>
    <lineage>
        <taxon>Eukaryota</taxon>
        <taxon>Metazoa</taxon>
        <taxon>Ecdysozoa</taxon>
        <taxon>Nematoda</taxon>
        <taxon>Chromadorea</taxon>
        <taxon>Plectida</taxon>
        <taxon>Plectina</taxon>
        <taxon>Plectoidea</taxon>
        <taxon>Plectidae</taxon>
        <taxon>Plectus</taxon>
    </lineage>
</organism>
<evidence type="ECO:0000313" key="2">
    <source>
        <dbReference type="WBParaSite" id="PSAMB.scaffold50size93760.g1093.t1"/>
    </source>
</evidence>
<sequence length="312" mass="34518">MGNAHCCAKRKSLDDDLETYKRANTPSSDLQHGICVKGVDEVLHAQLPTDINFNEKPTDDGQFYMINNSLNTERPLPVVYCSEASSEETVSLDDVQNKIFSPPAFLTVESAGVGDHYLSAAETTNYESADEDECSVDLTADAKLEDIHEDTILLPDDIDAESLIESAELFMESVESSVEVVANDTITPGEVTTVVVSEWESSDSANTPPLSPFRFKMPLQVDTHKKRRMAHDQVIICNDKFGGNRSTPGKSVQLRGSLIGDDRQIKGLPTPLRDNLLSPTRKVEELCDRAGRPLADTPTRKYFDQKRAKTHM</sequence>
<dbReference type="Proteomes" id="UP000887566">
    <property type="component" value="Unplaced"/>
</dbReference>
<protein>
    <submittedName>
        <fullName evidence="2">Uncharacterized protein</fullName>
    </submittedName>
</protein>
<proteinExistence type="predicted"/>
<accession>A0A914WR71</accession>
<dbReference type="WBParaSite" id="PSAMB.scaffold50size93760.g1093.t1">
    <property type="protein sequence ID" value="PSAMB.scaffold50size93760.g1093.t1"/>
    <property type="gene ID" value="PSAMB.scaffold50size93760.g1093"/>
</dbReference>
<evidence type="ECO:0000313" key="1">
    <source>
        <dbReference type="Proteomes" id="UP000887566"/>
    </source>
</evidence>